<name>A0A0D6LAP5_9BILA</name>
<proteinExistence type="predicted"/>
<reference evidence="1 2" key="1">
    <citation type="submission" date="2013-05" db="EMBL/GenBank/DDBJ databases">
        <title>Draft genome of the parasitic nematode Anyclostoma ceylanicum.</title>
        <authorList>
            <person name="Mitreva M."/>
        </authorList>
    </citation>
    <scope>NUCLEOTIDE SEQUENCE [LARGE SCALE GENOMIC DNA]</scope>
</reference>
<dbReference type="AlphaFoldDB" id="A0A0D6LAP5"/>
<dbReference type="Proteomes" id="UP000054495">
    <property type="component" value="Unassembled WGS sequence"/>
</dbReference>
<sequence length="191" mass="22065">MVSGYLRVIQVYAPTTAHTDDEYYEFLDHVMEALNARSSASSRKKCTKIVIGDFNAMVGCGNAEEQYIGPYGLGVHNQRGNILAHFCCETHLHVMNNHFQKKTNFEEMDVDLPKYEDKKCYRLSRSTVGFSLVSKALRESLEANIERKHLSRTTSHLQWKKYPKSPPNEQDLHKTVEATKKERWNDCKNFC</sequence>
<dbReference type="EMBL" id="KE125900">
    <property type="protein sequence ID" value="EPB66826.1"/>
    <property type="molecule type" value="Genomic_DNA"/>
</dbReference>
<dbReference type="InterPro" id="IPR036691">
    <property type="entry name" value="Endo/exonu/phosph_ase_sf"/>
</dbReference>
<dbReference type="SUPFAM" id="SSF56219">
    <property type="entry name" value="DNase I-like"/>
    <property type="match status" value="1"/>
</dbReference>
<keyword evidence="2" id="KW-1185">Reference proteome</keyword>
<organism evidence="1 2">
    <name type="scientific">Ancylostoma ceylanicum</name>
    <dbReference type="NCBI Taxonomy" id="53326"/>
    <lineage>
        <taxon>Eukaryota</taxon>
        <taxon>Metazoa</taxon>
        <taxon>Ecdysozoa</taxon>
        <taxon>Nematoda</taxon>
        <taxon>Chromadorea</taxon>
        <taxon>Rhabditida</taxon>
        <taxon>Rhabditina</taxon>
        <taxon>Rhabditomorpha</taxon>
        <taxon>Strongyloidea</taxon>
        <taxon>Ancylostomatidae</taxon>
        <taxon>Ancylostomatinae</taxon>
        <taxon>Ancylostoma</taxon>
    </lineage>
</organism>
<evidence type="ECO:0000313" key="2">
    <source>
        <dbReference type="Proteomes" id="UP000054495"/>
    </source>
</evidence>
<protein>
    <recommendedName>
        <fullName evidence="3">Endonuclease/exonuclease/phosphatase domain-containing protein</fullName>
    </recommendedName>
</protein>
<gene>
    <name evidence="1" type="ORF">ANCCEY_14083</name>
</gene>
<evidence type="ECO:0008006" key="3">
    <source>
        <dbReference type="Google" id="ProtNLM"/>
    </source>
</evidence>
<accession>A0A0D6LAP5</accession>
<dbReference type="Gene3D" id="3.60.10.10">
    <property type="entry name" value="Endonuclease/exonuclease/phosphatase"/>
    <property type="match status" value="1"/>
</dbReference>
<evidence type="ECO:0000313" key="1">
    <source>
        <dbReference type="EMBL" id="EPB66826.1"/>
    </source>
</evidence>